<dbReference type="EMBL" id="CP060131">
    <property type="protein sequence ID" value="QNG54639.1"/>
    <property type="molecule type" value="Genomic_DNA"/>
</dbReference>
<evidence type="ECO:0000313" key="3">
    <source>
        <dbReference type="Proteomes" id="UP000515728"/>
    </source>
</evidence>
<organism evidence="2 3">
    <name type="scientific">Pseudonocardia petroleophila</name>
    <dbReference type="NCBI Taxonomy" id="37331"/>
    <lineage>
        <taxon>Bacteria</taxon>
        <taxon>Bacillati</taxon>
        <taxon>Actinomycetota</taxon>
        <taxon>Actinomycetes</taxon>
        <taxon>Pseudonocardiales</taxon>
        <taxon>Pseudonocardiaceae</taxon>
        <taxon>Pseudonocardia</taxon>
    </lineage>
</organism>
<keyword evidence="3" id="KW-1185">Reference proteome</keyword>
<dbReference type="Proteomes" id="UP000515728">
    <property type="component" value="Chromosome"/>
</dbReference>
<proteinExistence type="predicted"/>
<dbReference type="KEGG" id="ppel:H6H00_12570"/>
<feature type="compositionally biased region" description="Gly residues" evidence="1">
    <location>
        <begin position="219"/>
        <end position="230"/>
    </location>
</feature>
<evidence type="ECO:0000313" key="2">
    <source>
        <dbReference type="EMBL" id="QNG54639.1"/>
    </source>
</evidence>
<protein>
    <submittedName>
        <fullName evidence="2">Uncharacterized protein</fullName>
    </submittedName>
</protein>
<sequence>MPQMVSRAGTLTPPTGVVSVADLLHRYAPDPLIEAEPSTAPVSVGTLLRREGRAPHAVDRPVRARGGHDPDDDAPRRGSGAFVRRSAIAAGTLVAAGSVFGAAVMTDSSVTDTADDSRSSGGGYAGEGRLDLPQGQDRAIPTVVDNTAQTDPLDPGEAAPMAWTDVAFPRAASGATAPSGASAAPAASGTGGTAASSGSSGTAGGGGSSTGGDTSAGSSTGGGSGSGDQGGDADPAPTGERSGLGGAVEGVGETVGGPVGGVVGGLGGAVSGVGDALGGGSPSLVGGLASGLL</sequence>
<feature type="compositionally biased region" description="Gly residues" evidence="1">
    <location>
        <begin position="201"/>
        <end position="210"/>
    </location>
</feature>
<feature type="compositionally biased region" description="Gly residues" evidence="1">
    <location>
        <begin position="242"/>
        <end position="252"/>
    </location>
</feature>
<feature type="region of interest" description="Disordered" evidence="1">
    <location>
        <begin position="109"/>
        <end position="136"/>
    </location>
</feature>
<feature type="region of interest" description="Disordered" evidence="1">
    <location>
        <begin position="46"/>
        <end position="79"/>
    </location>
</feature>
<evidence type="ECO:0000256" key="1">
    <source>
        <dbReference type="SAM" id="MobiDB-lite"/>
    </source>
</evidence>
<dbReference type="AlphaFoldDB" id="A0A7G7MPC8"/>
<feature type="compositionally biased region" description="Basic and acidic residues" evidence="1">
    <location>
        <begin position="48"/>
        <end position="76"/>
    </location>
</feature>
<feature type="compositionally biased region" description="Low complexity" evidence="1">
    <location>
        <begin position="172"/>
        <end position="200"/>
    </location>
</feature>
<dbReference type="RefSeq" id="WP_185721441.1">
    <property type="nucleotide sequence ID" value="NZ_BAAAWI010000001.1"/>
</dbReference>
<name>A0A7G7MPC8_9PSEU</name>
<feature type="region of interest" description="Disordered" evidence="1">
    <location>
        <begin position="172"/>
        <end position="252"/>
    </location>
</feature>
<reference evidence="2 3" key="1">
    <citation type="submission" date="2020-08" db="EMBL/GenBank/DDBJ databases">
        <authorList>
            <person name="Mo P."/>
        </authorList>
    </citation>
    <scope>NUCLEOTIDE SEQUENCE [LARGE SCALE GENOMIC DNA]</scope>
    <source>
        <strain evidence="2 3">CGMCC 4.1532</strain>
    </source>
</reference>
<gene>
    <name evidence="2" type="ORF">H6H00_12570</name>
</gene>
<accession>A0A7G7MPC8</accession>